<keyword evidence="16" id="KW-1185">Reference proteome</keyword>
<feature type="compositionally biased region" description="Polar residues" evidence="13">
    <location>
        <begin position="534"/>
        <end position="548"/>
    </location>
</feature>
<evidence type="ECO:0000313" key="16">
    <source>
        <dbReference type="Proteomes" id="UP000676310"/>
    </source>
</evidence>
<dbReference type="GO" id="GO:0005737">
    <property type="term" value="C:cytoplasm"/>
    <property type="evidence" value="ECO:0007669"/>
    <property type="project" value="UniProtKB-SubCell"/>
</dbReference>
<dbReference type="InterPro" id="IPR000270">
    <property type="entry name" value="PB1_dom"/>
</dbReference>
<dbReference type="Gene3D" id="3.10.20.90">
    <property type="entry name" value="Phosphatidylinositol 3-kinase Catalytic Subunit, Chain A, domain 1"/>
    <property type="match status" value="1"/>
</dbReference>
<evidence type="ECO:0000256" key="7">
    <source>
        <dbReference type="ARBA" id="ARBA00022490"/>
    </source>
</evidence>
<evidence type="ECO:0000256" key="10">
    <source>
        <dbReference type="ARBA" id="ARBA00022803"/>
    </source>
</evidence>
<dbReference type="Gene3D" id="1.25.40.10">
    <property type="entry name" value="Tetratricopeptide repeat domain"/>
    <property type="match status" value="1"/>
</dbReference>
<comment type="subcellular location">
    <subcellularLocation>
        <location evidence="2">Cytoplasm</location>
    </subcellularLocation>
</comment>
<evidence type="ECO:0000256" key="8">
    <source>
        <dbReference type="ARBA" id="ARBA00022723"/>
    </source>
</evidence>
<keyword evidence="9" id="KW-0677">Repeat</keyword>
<dbReference type="SUPFAM" id="SSF48452">
    <property type="entry name" value="TPR-like"/>
    <property type="match status" value="1"/>
</dbReference>
<dbReference type="Gene3D" id="2.60.40.200">
    <property type="entry name" value="Superoxide dismutase, copper/zinc binding domain"/>
    <property type="match status" value="1"/>
</dbReference>
<dbReference type="SUPFAM" id="SSF54277">
    <property type="entry name" value="CAD &amp; PB1 domains"/>
    <property type="match status" value="1"/>
</dbReference>
<feature type="region of interest" description="Disordered" evidence="13">
    <location>
        <begin position="456"/>
        <end position="669"/>
    </location>
</feature>
<sequence>MTVPSFETIFAVPMTCQSCINDIEGSLHQLSGINKVTANLKDQLVSIEGTAAPSAIVEAIQATGRDAILRGSGKSDSAAVCILESHAPHVENKVRGLVRMVEVAPSMTIVDLSIRGLSPGTYHATVRESGNISDGPESTGAIWEYVKAKQEGKPCRGIFGTVQVGKGGVGSVFLDKPIHIWEMIGRSIVVAREQDGKFDKNDPDTLVGVIARSAGVWDNDKTEIETWVAALASYDNNEFDVALKVFDQISDTSKILFNCGVIHATLGEHEKAVDCYQRAVRLDQYLAVAYFQQGVSNFLMGDFEEALANFNDTLLYLRGNNNIDYEQLGLKFKLYSCEVLFNRGLCYIYLQQRDAGLQDLSFAAKEKVVPDHDVIDEAIREEAEGYTVFSIPVGIVYRPNEAKVKNLKTKDYLGKARLVAASDRANAFTGFAGAEIKKGGQAAKDDRTEDKISYAATNLVKPELQSRARQQSEPPMNRNMFPPTPPPEADRRSGDRRSAGERRPAADAPMSRAQSVRGGGPKPQPLNLGRAAFDQQSSNEPPRRQPTQRSASERPPPSRSESTRDRGQRDQRDQRDRDYRPRRRGSDDDIIDDYYDNDSYPPARSSRGAYTRSKQGRRPAYIEEEDEDDYDGSDLDDAEFEMMSRTKSRRRSPARSTRSGGSNRGAGSKIRVKVHSSDTRYVFINSDQLITEFWQQIREKFGVRNKFKVEFKDDGDMITMADQDDLDMAVQTAKSVARKEGSDMAKMEASLG</sequence>
<dbReference type="PROSITE" id="PS50846">
    <property type="entry name" value="HMA_2"/>
    <property type="match status" value="1"/>
</dbReference>
<dbReference type="FunFam" id="2.60.40.200:FF:000009">
    <property type="entry name" value="Superoxide dismutase 1 copper chaperone"/>
    <property type="match status" value="1"/>
</dbReference>
<proteinExistence type="inferred from homology"/>
<dbReference type="GeneID" id="67013241"/>
<dbReference type="AlphaFoldDB" id="A0A8J2HYA7"/>
<feature type="compositionally biased region" description="Basic and acidic residues" evidence="13">
    <location>
        <begin position="488"/>
        <end position="505"/>
    </location>
</feature>
<dbReference type="SMART" id="SM00028">
    <property type="entry name" value="TPR"/>
    <property type="match status" value="3"/>
</dbReference>
<keyword evidence="11" id="KW-1015">Disulfide bond</keyword>
<dbReference type="PANTHER" id="PTHR15175:SF0">
    <property type="entry name" value="SH3 DOMAIN-CONTAINING PROTEIN C23A1.17"/>
    <property type="match status" value="1"/>
</dbReference>
<evidence type="ECO:0000256" key="13">
    <source>
        <dbReference type="SAM" id="MobiDB-lite"/>
    </source>
</evidence>
<dbReference type="InterPro" id="IPR013105">
    <property type="entry name" value="TPR_2"/>
</dbReference>
<keyword evidence="10 12" id="KW-0802">TPR repeat</keyword>
<dbReference type="OrthoDB" id="9450131at2759"/>
<comment type="cofactor">
    <cofactor evidence="1">
        <name>Cu(2+)</name>
        <dbReference type="ChEBI" id="CHEBI:29036"/>
    </cofactor>
</comment>
<dbReference type="CDD" id="cd00371">
    <property type="entry name" value="HMA"/>
    <property type="match status" value="1"/>
</dbReference>
<evidence type="ECO:0000259" key="14">
    <source>
        <dbReference type="PROSITE" id="PS50846"/>
    </source>
</evidence>
<feature type="compositionally biased region" description="Basic and acidic residues" evidence="13">
    <location>
        <begin position="561"/>
        <end position="587"/>
    </location>
</feature>
<dbReference type="Gene3D" id="3.30.70.100">
    <property type="match status" value="1"/>
</dbReference>
<reference evidence="15" key="1">
    <citation type="submission" date="2021-05" db="EMBL/GenBank/DDBJ databases">
        <authorList>
            <person name="Stam R."/>
        </authorList>
    </citation>
    <scope>NUCLEOTIDE SEQUENCE</scope>
    <source>
        <strain evidence="15">CS162</strain>
    </source>
</reference>
<dbReference type="InterPro" id="IPR036163">
    <property type="entry name" value="HMA_dom_sf"/>
</dbReference>
<comment type="caution">
    <text evidence="15">The sequence shown here is derived from an EMBL/GenBank/DDBJ whole genome shotgun (WGS) entry which is preliminary data.</text>
</comment>
<protein>
    <recommendedName>
        <fullName evidence="5">Superoxide dismutase 1 copper chaperone</fullName>
    </recommendedName>
</protein>
<evidence type="ECO:0000256" key="4">
    <source>
        <dbReference type="ARBA" id="ARBA00010636"/>
    </source>
</evidence>
<dbReference type="SUPFAM" id="SSF49329">
    <property type="entry name" value="Cu,Zn superoxide dismutase-like"/>
    <property type="match status" value="1"/>
</dbReference>
<dbReference type="FunFam" id="1.25.40.10:FF:000017">
    <property type="entry name" value="NADPH oxidase regulator NoxR"/>
    <property type="match status" value="1"/>
</dbReference>
<dbReference type="Proteomes" id="UP000676310">
    <property type="component" value="Unassembled WGS sequence"/>
</dbReference>
<feature type="repeat" description="TPR" evidence="12">
    <location>
        <begin position="253"/>
        <end position="286"/>
    </location>
</feature>
<comment type="similarity">
    <text evidence="4">Belongs to the CCS1 family.</text>
</comment>
<dbReference type="GO" id="GO:0046872">
    <property type="term" value="F:metal ion binding"/>
    <property type="evidence" value="ECO:0007669"/>
    <property type="project" value="UniProtKB-KW"/>
</dbReference>
<accession>A0A8J2HYA7</accession>
<dbReference type="Pfam" id="PF00403">
    <property type="entry name" value="HMA"/>
    <property type="match status" value="1"/>
</dbReference>
<comment type="similarity">
    <text evidence="3">Belongs to the NCF2/NOXA1 family.</text>
</comment>
<keyword evidence="8" id="KW-0479">Metal-binding</keyword>
<dbReference type="InterPro" id="IPR006121">
    <property type="entry name" value="HMA_dom"/>
</dbReference>
<dbReference type="EMBL" id="CAJRGZ010000015">
    <property type="protein sequence ID" value="CAG5146328.1"/>
    <property type="molecule type" value="Genomic_DNA"/>
</dbReference>
<evidence type="ECO:0000256" key="1">
    <source>
        <dbReference type="ARBA" id="ARBA00001973"/>
    </source>
</evidence>
<dbReference type="InterPro" id="IPR036423">
    <property type="entry name" value="SOD-like_Cu/Zn_dom_sf"/>
</dbReference>
<keyword evidence="6" id="KW-0728">SH3 domain</keyword>
<keyword evidence="7" id="KW-0963">Cytoplasm</keyword>
<dbReference type="SUPFAM" id="SSF55008">
    <property type="entry name" value="HMA, heavy metal-associated domain"/>
    <property type="match status" value="1"/>
</dbReference>
<dbReference type="FunFam" id="3.30.70.100:FF:000038">
    <property type="entry name" value="Superoxide dismutase 1 copper chaperone"/>
    <property type="match status" value="1"/>
</dbReference>
<evidence type="ECO:0000256" key="11">
    <source>
        <dbReference type="ARBA" id="ARBA00023157"/>
    </source>
</evidence>
<feature type="domain" description="HMA" evidence="14">
    <location>
        <begin position="5"/>
        <end position="68"/>
    </location>
</feature>
<dbReference type="PANTHER" id="PTHR15175">
    <property type="entry name" value="NEUTROPHIL CYTOSOLIC FACTOR 2, NEUTROPHIL NADPH OXIDASE FACTOR 2"/>
    <property type="match status" value="1"/>
</dbReference>
<dbReference type="InterPro" id="IPR011990">
    <property type="entry name" value="TPR-like_helical_dom_sf"/>
</dbReference>
<evidence type="ECO:0000256" key="9">
    <source>
        <dbReference type="ARBA" id="ARBA00022737"/>
    </source>
</evidence>
<dbReference type="InterPro" id="IPR019734">
    <property type="entry name" value="TPR_rpt"/>
</dbReference>
<dbReference type="RefSeq" id="XP_043165395.1">
    <property type="nucleotide sequence ID" value="XM_043309460.1"/>
</dbReference>
<evidence type="ECO:0000256" key="5">
    <source>
        <dbReference type="ARBA" id="ARBA00016103"/>
    </source>
</evidence>
<dbReference type="Pfam" id="PF00564">
    <property type="entry name" value="PB1"/>
    <property type="match status" value="1"/>
</dbReference>
<dbReference type="InterPro" id="IPR051864">
    <property type="entry name" value="NCF2_NOXA1"/>
</dbReference>
<evidence type="ECO:0000313" key="15">
    <source>
        <dbReference type="EMBL" id="CAG5146328.1"/>
    </source>
</evidence>
<evidence type="ECO:0000256" key="2">
    <source>
        <dbReference type="ARBA" id="ARBA00004496"/>
    </source>
</evidence>
<name>A0A8J2HYA7_9PLEO</name>
<gene>
    <name evidence="15" type="ORF">ALTATR162_LOCUS1860</name>
</gene>
<dbReference type="Pfam" id="PF07719">
    <property type="entry name" value="TPR_2"/>
    <property type="match status" value="1"/>
</dbReference>
<feature type="compositionally biased region" description="Acidic residues" evidence="13">
    <location>
        <begin position="622"/>
        <end position="640"/>
    </location>
</feature>
<evidence type="ECO:0000256" key="3">
    <source>
        <dbReference type="ARBA" id="ARBA00008051"/>
    </source>
</evidence>
<dbReference type="PROSITE" id="PS50005">
    <property type="entry name" value="TPR"/>
    <property type="match status" value="1"/>
</dbReference>
<organism evidence="15 16">
    <name type="scientific">Alternaria atra</name>
    <dbReference type="NCBI Taxonomy" id="119953"/>
    <lineage>
        <taxon>Eukaryota</taxon>
        <taxon>Fungi</taxon>
        <taxon>Dikarya</taxon>
        <taxon>Ascomycota</taxon>
        <taxon>Pezizomycotina</taxon>
        <taxon>Dothideomycetes</taxon>
        <taxon>Pleosporomycetidae</taxon>
        <taxon>Pleosporales</taxon>
        <taxon>Pleosporineae</taxon>
        <taxon>Pleosporaceae</taxon>
        <taxon>Alternaria</taxon>
        <taxon>Alternaria sect. Ulocladioides</taxon>
    </lineage>
</organism>
<evidence type="ECO:0000256" key="6">
    <source>
        <dbReference type="ARBA" id="ARBA00022443"/>
    </source>
</evidence>
<dbReference type="GO" id="GO:0006801">
    <property type="term" value="P:superoxide metabolic process"/>
    <property type="evidence" value="ECO:0007669"/>
    <property type="project" value="InterPro"/>
</dbReference>
<evidence type="ECO:0000256" key="12">
    <source>
        <dbReference type="PROSITE-ProRule" id="PRU00339"/>
    </source>
</evidence>